<dbReference type="RefSeq" id="WP_121100218.1">
    <property type="nucleotide sequence ID" value="NZ_RBII01000001.1"/>
</dbReference>
<accession>A0A420WMK0</accession>
<organism evidence="2 3">
    <name type="scientific">Litorimonas taeanensis</name>
    <dbReference type="NCBI Taxonomy" id="568099"/>
    <lineage>
        <taxon>Bacteria</taxon>
        <taxon>Pseudomonadati</taxon>
        <taxon>Pseudomonadota</taxon>
        <taxon>Alphaproteobacteria</taxon>
        <taxon>Maricaulales</taxon>
        <taxon>Robiginitomaculaceae</taxon>
    </lineage>
</organism>
<keyword evidence="3" id="KW-1185">Reference proteome</keyword>
<feature type="coiled-coil region" evidence="1">
    <location>
        <begin position="412"/>
        <end position="463"/>
    </location>
</feature>
<evidence type="ECO:0000256" key="1">
    <source>
        <dbReference type="SAM" id="Coils"/>
    </source>
</evidence>
<evidence type="ECO:0000313" key="3">
    <source>
        <dbReference type="Proteomes" id="UP000282211"/>
    </source>
</evidence>
<evidence type="ECO:0000313" key="2">
    <source>
        <dbReference type="EMBL" id="RKQ72210.1"/>
    </source>
</evidence>
<gene>
    <name evidence="2" type="ORF">DES40_1549</name>
</gene>
<sequence length="463" mass="52396">MMKWLDLGMSDPLTLGMAHPLTDRLECLASDKVNKVWSRSLTGALMFTVAVVTAPLTIASESASDTNKRDENSYVDNVEASHPEYLEDTIVHSKDAKINHHTTSITRSKNTKSASKINVSRNIDGNKHCYEININGDDIQAFKVNADETKTFVPLKDIKGYSAAKARESKTWSFDIDEDNQLMFVTGIDMAKRRAPLAATRYPAPPVPPAVSIESLQQKHAERKEDVRTLIKRFDSERNQADQARKSAMAAEIKQLKTLKKLEGENKEILLKKLKKLDDVRPLLESKDSKELSIFIDKDGEDSRIKTHNGNVIKVKRLARRGLNSEYPVPPEAPNYNNDTNIQIENHVILELGADEAGESEPPIILRYKTGENSHDVSAFHTFEHDFEFEDDFDHEALERLNLDRIEREAHLSAAESMLESVEELLEELKDSDLAKRDLDQAKRELKKARKSLKEAEKKLADK</sequence>
<dbReference type="AlphaFoldDB" id="A0A420WMK0"/>
<reference evidence="2 3" key="1">
    <citation type="submission" date="2018-10" db="EMBL/GenBank/DDBJ databases">
        <title>Genomic Encyclopedia of Type Strains, Phase IV (KMG-IV): sequencing the most valuable type-strain genomes for metagenomic binning, comparative biology and taxonomic classification.</title>
        <authorList>
            <person name="Goeker M."/>
        </authorList>
    </citation>
    <scope>NUCLEOTIDE SEQUENCE [LARGE SCALE GENOMIC DNA]</scope>
    <source>
        <strain evidence="2 3">DSM 22008</strain>
    </source>
</reference>
<dbReference type="Proteomes" id="UP000282211">
    <property type="component" value="Unassembled WGS sequence"/>
</dbReference>
<protein>
    <submittedName>
        <fullName evidence="2">Uncharacterized protein</fullName>
    </submittedName>
</protein>
<proteinExistence type="predicted"/>
<name>A0A420WMK0_9PROT</name>
<dbReference type="InParanoid" id="A0A420WMK0"/>
<dbReference type="EMBL" id="RBII01000001">
    <property type="protein sequence ID" value="RKQ72210.1"/>
    <property type="molecule type" value="Genomic_DNA"/>
</dbReference>
<comment type="caution">
    <text evidence="2">The sequence shown here is derived from an EMBL/GenBank/DDBJ whole genome shotgun (WGS) entry which is preliminary data.</text>
</comment>
<keyword evidence="1" id="KW-0175">Coiled coil</keyword>